<evidence type="ECO:0008006" key="3">
    <source>
        <dbReference type="Google" id="ProtNLM"/>
    </source>
</evidence>
<evidence type="ECO:0000313" key="1">
    <source>
        <dbReference type="EMBL" id="KAL1376995.1"/>
    </source>
</evidence>
<accession>A0ABD1CL47</accession>
<evidence type="ECO:0000313" key="2">
    <source>
        <dbReference type="Proteomes" id="UP001562425"/>
    </source>
</evidence>
<feature type="non-terminal residue" evidence="1">
    <location>
        <position position="104"/>
    </location>
</feature>
<dbReference type="Pfam" id="PF04827">
    <property type="entry name" value="Plant_tran"/>
    <property type="match status" value="1"/>
</dbReference>
<dbReference type="InterPro" id="IPR006912">
    <property type="entry name" value="Harbinger_derived_prot"/>
</dbReference>
<dbReference type="AlphaFoldDB" id="A0ABD1CL47"/>
<dbReference type="PANTHER" id="PTHR47150:SF5">
    <property type="entry name" value="OS07G0546750 PROTEIN"/>
    <property type="match status" value="1"/>
</dbReference>
<comment type="caution">
    <text evidence="1">The sequence shown here is derived from an EMBL/GenBank/DDBJ whole genome shotgun (WGS) entry which is preliminary data.</text>
</comment>
<dbReference type="EMBL" id="JBEHCU010011251">
    <property type="protein sequence ID" value="KAL1376995.1"/>
    <property type="molecule type" value="Genomic_DNA"/>
</dbReference>
<reference evidence="1 2" key="1">
    <citation type="submission" date="2024-05" db="EMBL/GenBank/DDBJ databases">
        <title>Culex pipiens pipiens assembly and annotation.</title>
        <authorList>
            <person name="Alout H."/>
            <person name="Durand T."/>
        </authorList>
    </citation>
    <scope>NUCLEOTIDE SEQUENCE [LARGE SCALE GENOMIC DNA]</scope>
    <source>
        <strain evidence="1">HA-2024</strain>
        <tissue evidence="1">Whole body</tissue>
    </source>
</reference>
<organism evidence="1 2">
    <name type="scientific">Culex pipiens pipiens</name>
    <name type="common">Northern house mosquito</name>
    <dbReference type="NCBI Taxonomy" id="38569"/>
    <lineage>
        <taxon>Eukaryota</taxon>
        <taxon>Metazoa</taxon>
        <taxon>Ecdysozoa</taxon>
        <taxon>Arthropoda</taxon>
        <taxon>Hexapoda</taxon>
        <taxon>Insecta</taxon>
        <taxon>Pterygota</taxon>
        <taxon>Neoptera</taxon>
        <taxon>Endopterygota</taxon>
        <taxon>Diptera</taxon>
        <taxon>Nematocera</taxon>
        <taxon>Culicoidea</taxon>
        <taxon>Culicidae</taxon>
        <taxon>Culicinae</taxon>
        <taxon>Culicini</taxon>
        <taxon>Culex</taxon>
        <taxon>Culex</taxon>
    </lineage>
</organism>
<dbReference type="Proteomes" id="UP001562425">
    <property type="component" value="Unassembled WGS sequence"/>
</dbReference>
<gene>
    <name evidence="1" type="ORF">pipiens_016558</name>
</gene>
<name>A0ABD1CL47_CULPP</name>
<keyword evidence="2" id="KW-1185">Reference proteome</keyword>
<protein>
    <recommendedName>
        <fullName evidence="3">DDE Tnp4 domain-containing protein</fullName>
    </recommendedName>
</protein>
<dbReference type="PANTHER" id="PTHR47150">
    <property type="entry name" value="OS12G0169200 PROTEIN"/>
    <property type="match status" value="1"/>
</dbReference>
<proteinExistence type="predicted"/>
<sequence>MLGSIDCMHWQWANCPTAYKGQYTGKDGKATLVLEAVASYDTHIWHSFFGCPGSLNDLNILDRSPLVNHIINDDILKCNYELNGKQKEKAYFLADGIYPDWEIF</sequence>